<dbReference type="EMBL" id="AASHPR010000182">
    <property type="protein sequence ID" value="EFC3527989.1"/>
    <property type="molecule type" value="Genomic_DNA"/>
</dbReference>
<dbReference type="Pfam" id="PF11996">
    <property type="entry name" value="DUF3491"/>
    <property type="match status" value="1"/>
</dbReference>
<gene>
    <name evidence="1" type="ORF">CTR35_005322</name>
</gene>
<evidence type="ECO:0000313" key="2">
    <source>
        <dbReference type="Proteomes" id="UP000538406"/>
    </source>
</evidence>
<accession>A0A8S7IMN0</accession>
<name>A0A8S7IMN0_ECOLX</name>
<comment type="caution">
    <text evidence="1">The sequence shown here is derived from an EMBL/GenBank/DDBJ whole genome shotgun (WGS) entry which is preliminary data.</text>
</comment>
<dbReference type="Proteomes" id="UP000538406">
    <property type="component" value="Unassembled WGS sequence"/>
</dbReference>
<evidence type="ECO:0000313" key="1">
    <source>
        <dbReference type="EMBL" id="EFC3527989.1"/>
    </source>
</evidence>
<dbReference type="AlphaFoldDB" id="A0A8S7IMN0"/>
<reference evidence="1 2" key="1">
    <citation type="submission" date="2018-08" db="EMBL/GenBank/DDBJ databases">
        <authorList>
            <consortium name="NARMS: The National Antimicrobial Resistance Monitoring System"/>
        </authorList>
    </citation>
    <scope>NUCLEOTIDE SEQUENCE [LARGE SCALE GENOMIC DNA]</scope>
    <source>
        <strain evidence="1 2">FSIS11705178</strain>
    </source>
</reference>
<proteinExistence type="predicted"/>
<organism evidence="1 2">
    <name type="scientific">Escherichia coli</name>
    <dbReference type="NCBI Taxonomy" id="562"/>
    <lineage>
        <taxon>Bacteria</taxon>
        <taxon>Pseudomonadati</taxon>
        <taxon>Pseudomonadota</taxon>
        <taxon>Gammaproteobacteria</taxon>
        <taxon>Enterobacterales</taxon>
        <taxon>Enterobacteriaceae</taxon>
        <taxon>Escherichia</taxon>
    </lineage>
</organism>
<protein>
    <submittedName>
        <fullName evidence="1">DUF3491 domain-containing protein</fullName>
    </submittedName>
</protein>
<dbReference type="InterPro" id="IPR021882">
    <property type="entry name" value="DUF3491"/>
</dbReference>
<sequence length="111" mass="13214">MLSYDSHSSGRVYSREEYMMWELQQRVSEASSARTQDYWLMDAAVRNGEWKITPELLRHTPGYIRSTVSKWSRGWLKTGTILQTPEDRNTDVYLTTEPPRESWRLNSLRKR</sequence>